<accession>A0A0G0MM93</accession>
<evidence type="ECO:0000313" key="3">
    <source>
        <dbReference type="Proteomes" id="UP000034235"/>
    </source>
</evidence>
<evidence type="ECO:0000313" key="2">
    <source>
        <dbReference type="EMBL" id="KKQ66041.1"/>
    </source>
</evidence>
<name>A0A0G0MM93_9BACT</name>
<feature type="compositionally biased region" description="Low complexity" evidence="1">
    <location>
        <begin position="547"/>
        <end position="559"/>
    </location>
</feature>
<dbReference type="Proteomes" id="UP000034235">
    <property type="component" value="Unassembled WGS sequence"/>
</dbReference>
<dbReference type="EMBL" id="LBUP01000007">
    <property type="protein sequence ID" value="KKQ66041.1"/>
    <property type="molecule type" value="Genomic_DNA"/>
</dbReference>
<feature type="region of interest" description="Disordered" evidence="1">
    <location>
        <begin position="547"/>
        <end position="572"/>
    </location>
</feature>
<feature type="region of interest" description="Disordered" evidence="1">
    <location>
        <begin position="456"/>
        <end position="488"/>
    </location>
</feature>
<protein>
    <recommendedName>
        <fullName evidence="4">PE-PGRS family protein</fullName>
    </recommendedName>
</protein>
<organism evidence="2 3">
    <name type="scientific">Candidatus Daviesbacteria bacterium GW2011_GWA2_38_24</name>
    <dbReference type="NCBI Taxonomy" id="1618422"/>
    <lineage>
        <taxon>Bacteria</taxon>
        <taxon>Candidatus Daviesiibacteriota</taxon>
    </lineage>
</organism>
<comment type="caution">
    <text evidence="2">The sequence shown here is derived from an EMBL/GenBank/DDBJ whole genome shotgun (WGS) entry which is preliminary data.</text>
</comment>
<evidence type="ECO:0000256" key="1">
    <source>
        <dbReference type="SAM" id="MobiDB-lite"/>
    </source>
</evidence>
<dbReference type="PATRIC" id="fig|1618422.5.peg.993"/>
<gene>
    <name evidence="2" type="ORF">US86_C0007G0086</name>
</gene>
<dbReference type="AlphaFoldDB" id="A0A0G0MM93"/>
<evidence type="ECO:0008006" key="4">
    <source>
        <dbReference type="Google" id="ProtNLM"/>
    </source>
</evidence>
<sequence length="849" mass="81429">MAIGKGGTGLTGYTKGDIMYTSATDTLAKLGIGTSGEVLTVSSSGTPEWAASLAIGSDVQAYDTTLGALAAYNTNGILVQTGADTFTGRTITGTSGTITVTNGSGVAGNPTLTIASDYIGQNTITTLGTIGTGVWQGTAISVGYGGTGQTSYTDGQLLIGNTTGNTLTKATLTAGSGVTITNGNGSIEISASGTGDITAVGSMTTGAAFADSTADDDWLGLGSSAGRIEFDDQATDEVNILGANVGIGTSTPSHTLQINPDSIGSSSLGTSNTSINFTTEGDYTQQDATDGTDFSSGSVVLHNSAGGSEATDTFNYTGANQTFTVPAGVTSVTVKMWGAGGGGSKYSSINGSGGGGGYSTATVSVTPGESLTVIVGGGGAGGWSGGSGNGGFGGGGRSGSPGNYMGGGGGGYSGIFRGTVTIANALVAAGGGGGAGLTENIGGAIGDGGAGGGTSGVLGEAGSGGNGSGGGGTQSAGGSAGTGGSGATAGSALTGGAGATTGSSGEGGGGGGGYYGGGGGDASSAGTDGGGGGSGRVSCSGCSNGTTTAGSGATPGNSGDADRGTAGNGGVGSGAGGNNGIVLITYNTTSYPTTQSYYVTTAAATQIDSSSWTAVSSVSITQTLPTNTNIKYLVSFDGRTTWKYWSGSAWASSTLGNIDTNGMTKTTIEAITSSQWSSAGGFSAGTLDFAAALSTSDSAATPTLDLITVNYTSSAQALALTSAGNLVLGSAALATTATDGFLYLTSVAGAPSGTPTSYTGRNALVFDTTNNKLCNYDGSWLCSGALTDYAEWAPAEGAEIADLVSVTDEPNTIDDPDDPFMLGKSNTPYDSKIVGVVSEYAEKVQVANG</sequence>
<proteinExistence type="predicted"/>
<reference evidence="2 3" key="1">
    <citation type="journal article" date="2015" name="Nature">
        <title>rRNA introns, odd ribosomes, and small enigmatic genomes across a large radiation of phyla.</title>
        <authorList>
            <person name="Brown C.T."/>
            <person name="Hug L.A."/>
            <person name="Thomas B.C."/>
            <person name="Sharon I."/>
            <person name="Castelle C.J."/>
            <person name="Singh A."/>
            <person name="Wilkins M.J."/>
            <person name="Williams K.H."/>
            <person name="Banfield J.F."/>
        </authorList>
    </citation>
    <scope>NUCLEOTIDE SEQUENCE [LARGE SCALE GENOMIC DNA]</scope>
</reference>